<comment type="caution">
    <text evidence="6">The sequence shown here is derived from an EMBL/GenBank/DDBJ whole genome shotgun (WGS) entry which is preliminary data.</text>
</comment>
<dbReference type="Proteomes" id="UP001168528">
    <property type="component" value="Unassembled WGS sequence"/>
</dbReference>
<sequence>MIQRFFLFFCLFMLSSLAFAQNAKEYQRKFESGKELLKQEKYALAKEVFTPLTQQNPANPYSSYANYYLAYAHFKTGKLDNARLQLTQLLERNPTWPDAENAYYLLANIAFEKKDMAAGFGQLEKIKNKQIREEADNLKKHYLAQVTDLAVLKNLQKKYPEDKALASVVVDKLLMSPNADEVKLAQQLDAKFKFGKVKELEEQKKVSVKDEYNVAVLFPFQPDNLLVTDKPRNNQFALDMYVGIKMAQEQLAANGVKINVYAYDIGSDGDKMLNLINQPEFSAMDLLIGPLYSASNKVAVSYANDRNIALINPISTNAQLVENNPAAYLFQPSVEQQVKQAADYAFASFDKKPAVIFFGATPKDSSIAHNYRRFYEQKGGKVSAITKLSLTDVANVSKIFEGLTNETTGHVFISTDNTTIVANFINALERKSSTFPVFTLPNWLEQRMISFEQLERRNVHVIYPEYIDYNADTVQAFRKNYIARRNIVPSIYSYQGYDMMLFFGQLMAEHGTFFHQALHQQPPVRGVIMAGYNYNGSNINQYVPLVKFDKANLILVNPISP</sequence>
<evidence type="ECO:0000313" key="6">
    <source>
        <dbReference type="EMBL" id="MDO1447769.1"/>
    </source>
</evidence>
<dbReference type="Pfam" id="PF13458">
    <property type="entry name" value="Peripla_BP_6"/>
    <property type="match status" value="1"/>
</dbReference>
<evidence type="ECO:0000313" key="7">
    <source>
        <dbReference type="Proteomes" id="UP001168528"/>
    </source>
</evidence>
<dbReference type="Gene3D" id="1.25.40.10">
    <property type="entry name" value="Tetratricopeptide repeat domain"/>
    <property type="match status" value="1"/>
</dbReference>
<dbReference type="CDD" id="cd06268">
    <property type="entry name" value="PBP1_ABC_transporter_LIVBP-like"/>
    <property type="match status" value="1"/>
</dbReference>
<reference evidence="6" key="1">
    <citation type="submission" date="2023-07" db="EMBL/GenBank/DDBJ databases">
        <title>The genome sequence of Rhodocytophaga aerolata KACC 12507.</title>
        <authorList>
            <person name="Zhang X."/>
        </authorList>
    </citation>
    <scope>NUCLEOTIDE SEQUENCE</scope>
    <source>
        <strain evidence="6">KACC 12507</strain>
    </source>
</reference>
<dbReference type="PANTHER" id="PTHR30483:SF6">
    <property type="entry name" value="PERIPLASMIC BINDING PROTEIN OF ABC TRANSPORTER FOR NATURAL AMINO ACIDS"/>
    <property type="match status" value="1"/>
</dbReference>
<gene>
    <name evidence="6" type="ORF">Q0590_15970</name>
</gene>
<dbReference type="InterPro" id="IPR039565">
    <property type="entry name" value="BamD-like"/>
</dbReference>
<accession>A0ABT8R736</accession>
<keyword evidence="2 3" id="KW-0732">Signal</keyword>
<feature type="domain" description="Leucine-binding protein" evidence="4">
    <location>
        <begin position="239"/>
        <end position="517"/>
    </location>
</feature>
<proteinExistence type="inferred from homology"/>
<feature type="signal peptide" evidence="3">
    <location>
        <begin position="1"/>
        <end position="20"/>
    </location>
</feature>
<dbReference type="SUPFAM" id="SSF53822">
    <property type="entry name" value="Periplasmic binding protein-like I"/>
    <property type="match status" value="1"/>
</dbReference>
<evidence type="ECO:0000259" key="5">
    <source>
        <dbReference type="Pfam" id="PF13525"/>
    </source>
</evidence>
<evidence type="ECO:0000256" key="3">
    <source>
        <dbReference type="SAM" id="SignalP"/>
    </source>
</evidence>
<dbReference type="RefSeq" id="WP_302038573.1">
    <property type="nucleotide sequence ID" value="NZ_JAUKPO010000008.1"/>
</dbReference>
<dbReference type="Pfam" id="PF13525">
    <property type="entry name" value="YfiO"/>
    <property type="match status" value="1"/>
</dbReference>
<dbReference type="Gene3D" id="3.40.50.2300">
    <property type="match status" value="2"/>
</dbReference>
<comment type="similarity">
    <text evidence="1">Belongs to the leucine-binding protein family.</text>
</comment>
<protein>
    <submittedName>
        <fullName evidence="6">ABC transporter substrate-binding protein</fullName>
    </submittedName>
</protein>
<dbReference type="InterPro" id="IPR051010">
    <property type="entry name" value="BCAA_transport"/>
</dbReference>
<dbReference type="InterPro" id="IPR011990">
    <property type="entry name" value="TPR-like_helical_dom_sf"/>
</dbReference>
<organism evidence="6 7">
    <name type="scientific">Rhodocytophaga aerolata</name>
    <dbReference type="NCBI Taxonomy" id="455078"/>
    <lineage>
        <taxon>Bacteria</taxon>
        <taxon>Pseudomonadati</taxon>
        <taxon>Bacteroidota</taxon>
        <taxon>Cytophagia</taxon>
        <taxon>Cytophagales</taxon>
        <taxon>Rhodocytophagaceae</taxon>
        <taxon>Rhodocytophaga</taxon>
    </lineage>
</organism>
<evidence type="ECO:0000259" key="4">
    <source>
        <dbReference type="Pfam" id="PF13458"/>
    </source>
</evidence>
<name>A0ABT8R736_9BACT</name>
<dbReference type="InterPro" id="IPR028082">
    <property type="entry name" value="Peripla_BP_I"/>
</dbReference>
<dbReference type="InterPro" id="IPR028081">
    <property type="entry name" value="Leu-bd"/>
</dbReference>
<feature type="chain" id="PRO_5045765446" evidence="3">
    <location>
        <begin position="21"/>
        <end position="561"/>
    </location>
</feature>
<feature type="domain" description="Outer membrane lipoprotein BamD-like" evidence="5">
    <location>
        <begin position="27"/>
        <end position="161"/>
    </location>
</feature>
<evidence type="ECO:0000256" key="1">
    <source>
        <dbReference type="ARBA" id="ARBA00010062"/>
    </source>
</evidence>
<dbReference type="PANTHER" id="PTHR30483">
    <property type="entry name" value="LEUCINE-SPECIFIC-BINDING PROTEIN"/>
    <property type="match status" value="1"/>
</dbReference>
<dbReference type="EMBL" id="JAUKPO010000008">
    <property type="protein sequence ID" value="MDO1447769.1"/>
    <property type="molecule type" value="Genomic_DNA"/>
</dbReference>
<evidence type="ECO:0000256" key="2">
    <source>
        <dbReference type="ARBA" id="ARBA00022729"/>
    </source>
</evidence>
<keyword evidence="7" id="KW-1185">Reference proteome</keyword>
<dbReference type="SUPFAM" id="SSF48452">
    <property type="entry name" value="TPR-like"/>
    <property type="match status" value="1"/>
</dbReference>